<dbReference type="SUPFAM" id="SSF109854">
    <property type="entry name" value="DinB/YfiT-like putative metalloenzymes"/>
    <property type="match status" value="1"/>
</dbReference>
<dbReference type="eggNOG" id="COG2318">
    <property type="taxonomic scope" value="Bacteria"/>
</dbReference>
<dbReference type="Gene3D" id="1.20.120.450">
    <property type="entry name" value="dinb family like domain"/>
    <property type="match status" value="1"/>
</dbReference>
<dbReference type="InParanoid" id="Q020L1"/>
<dbReference type="InterPro" id="IPR034660">
    <property type="entry name" value="DinB/YfiT-like"/>
</dbReference>
<protein>
    <recommendedName>
        <fullName evidence="1">DinB-like domain-containing protein</fullName>
    </recommendedName>
</protein>
<dbReference type="HOGENOM" id="CLU_1561020_0_0_0"/>
<dbReference type="KEGG" id="sus:Acid_3670"/>
<feature type="domain" description="DinB-like" evidence="1">
    <location>
        <begin position="19"/>
        <end position="149"/>
    </location>
</feature>
<proteinExistence type="predicted"/>
<reference evidence="2" key="1">
    <citation type="submission" date="2006-10" db="EMBL/GenBank/DDBJ databases">
        <title>Complete sequence of Solibacter usitatus Ellin6076.</title>
        <authorList>
            <consortium name="US DOE Joint Genome Institute"/>
            <person name="Copeland A."/>
            <person name="Lucas S."/>
            <person name="Lapidus A."/>
            <person name="Barry K."/>
            <person name="Detter J.C."/>
            <person name="Glavina del Rio T."/>
            <person name="Hammon N."/>
            <person name="Israni S."/>
            <person name="Dalin E."/>
            <person name="Tice H."/>
            <person name="Pitluck S."/>
            <person name="Thompson L.S."/>
            <person name="Brettin T."/>
            <person name="Bruce D."/>
            <person name="Han C."/>
            <person name="Tapia R."/>
            <person name="Gilna P."/>
            <person name="Schmutz J."/>
            <person name="Larimer F."/>
            <person name="Land M."/>
            <person name="Hauser L."/>
            <person name="Kyrpides N."/>
            <person name="Mikhailova N."/>
            <person name="Janssen P.H."/>
            <person name="Kuske C.R."/>
            <person name="Richardson P."/>
        </authorList>
    </citation>
    <scope>NUCLEOTIDE SEQUENCE</scope>
    <source>
        <strain evidence="2">Ellin6076</strain>
    </source>
</reference>
<dbReference type="AlphaFoldDB" id="Q020L1"/>
<accession>Q020L1</accession>
<evidence type="ECO:0000259" key="1">
    <source>
        <dbReference type="Pfam" id="PF12867"/>
    </source>
</evidence>
<dbReference type="EMBL" id="CP000473">
    <property type="protein sequence ID" value="ABJ84642.1"/>
    <property type="molecule type" value="Genomic_DNA"/>
</dbReference>
<evidence type="ECO:0000313" key="2">
    <source>
        <dbReference type="EMBL" id="ABJ84642.1"/>
    </source>
</evidence>
<sequence length="160" mass="17399">MRGPIECVHPLCAPVLFTFQHAREDLAHYTEGLSDAQLWATPYGFGSAGFHILHIAGSTERLMQYLQGRELSPAQLEALAAEPAVSAIPRGQLLAELDRSFRDAETIVRALDPATLAEPRSVGRRHLPTTVIGLLTHIAEHTQRHVGQAISAAKLARVLA</sequence>
<dbReference type="STRING" id="234267.Acid_3670"/>
<dbReference type="Pfam" id="PF12867">
    <property type="entry name" value="DinB_2"/>
    <property type="match status" value="1"/>
</dbReference>
<gene>
    <name evidence="2" type="ordered locus">Acid_3670</name>
</gene>
<dbReference type="InterPro" id="IPR024775">
    <property type="entry name" value="DinB-like"/>
</dbReference>
<organism evidence="2">
    <name type="scientific">Solibacter usitatus (strain Ellin6076)</name>
    <dbReference type="NCBI Taxonomy" id="234267"/>
    <lineage>
        <taxon>Bacteria</taxon>
        <taxon>Pseudomonadati</taxon>
        <taxon>Acidobacteriota</taxon>
        <taxon>Terriglobia</taxon>
        <taxon>Bryobacterales</taxon>
        <taxon>Solibacteraceae</taxon>
        <taxon>Candidatus Solibacter</taxon>
    </lineage>
</organism>
<name>Q020L1_SOLUE</name>